<accession>A0AAN6MYU3</accession>
<dbReference type="AlphaFoldDB" id="A0AAN6MYU3"/>
<evidence type="ECO:0000313" key="4">
    <source>
        <dbReference type="Proteomes" id="UP001303473"/>
    </source>
</evidence>
<keyword evidence="1" id="KW-0472">Membrane</keyword>
<feature type="transmembrane region" description="Helical" evidence="1">
    <location>
        <begin position="42"/>
        <end position="62"/>
    </location>
</feature>
<keyword evidence="1" id="KW-0812">Transmembrane</keyword>
<dbReference type="Proteomes" id="UP001303473">
    <property type="component" value="Unassembled WGS sequence"/>
</dbReference>
<keyword evidence="4" id="KW-1185">Reference proteome</keyword>
<keyword evidence="1" id="KW-1133">Transmembrane helix</keyword>
<keyword evidence="2" id="KW-0732">Signal</keyword>
<evidence type="ECO:0000313" key="3">
    <source>
        <dbReference type="EMBL" id="KAK3934733.1"/>
    </source>
</evidence>
<comment type="caution">
    <text evidence="3">The sequence shown here is derived from an EMBL/GenBank/DDBJ whole genome shotgun (WGS) entry which is preliminary data.</text>
</comment>
<feature type="non-terminal residue" evidence="3">
    <location>
        <position position="76"/>
    </location>
</feature>
<evidence type="ECO:0000256" key="2">
    <source>
        <dbReference type="SAM" id="SignalP"/>
    </source>
</evidence>
<protein>
    <submittedName>
        <fullName evidence="3">Uncharacterized protein</fullName>
    </submittedName>
</protein>
<feature type="chain" id="PRO_5042822207" evidence="2">
    <location>
        <begin position="19"/>
        <end position="76"/>
    </location>
</feature>
<dbReference type="EMBL" id="MU853964">
    <property type="protein sequence ID" value="KAK3934733.1"/>
    <property type="molecule type" value="Genomic_DNA"/>
</dbReference>
<evidence type="ECO:0000256" key="1">
    <source>
        <dbReference type="SAM" id="Phobius"/>
    </source>
</evidence>
<sequence length="76" mass="7862">MHLLPLFLLPCLMGGILSAPGRQDNRGGELSAAQDKITEAGAILIIGALAAAHANFATVHVVEARMLAARAAHSHL</sequence>
<proteinExistence type="predicted"/>
<reference evidence="4" key="1">
    <citation type="journal article" date="2023" name="Mol. Phylogenet. Evol.">
        <title>Genome-scale phylogeny and comparative genomics of the fungal order Sordariales.</title>
        <authorList>
            <person name="Hensen N."/>
            <person name="Bonometti L."/>
            <person name="Westerberg I."/>
            <person name="Brannstrom I.O."/>
            <person name="Guillou S."/>
            <person name="Cros-Aarteil S."/>
            <person name="Calhoun S."/>
            <person name="Haridas S."/>
            <person name="Kuo A."/>
            <person name="Mondo S."/>
            <person name="Pangilinan J."/>
            <person name="Riley R."/>
            <person name="LaButti K."/>
            <person name="Andreopoulos B."/>
            <person name="Lipzen A."/>
            <person name="Chen C."/>
            <person name="Yan M."/>
            <person name="Daum C."/>
            <person name="Ng V."/>
            <person name="Clum A."/>
            <person name="Steindorff A."/>
            <person name="Ohm R.A."/>
            <person name="Martin F."/>
            <person name="Silar P."/>
            <person name="Natvig D.O."/>
            <person name="Lalanne C."/>
            <person name="Gautier V."/>
            <person name="Ament-Velasquez S.L."/>
            <person name="Kruys A."/>
            <person name="Hutchinson M.I."/>
            <person name="Powell A.J."/>
            <person name="Barry K."/>
            <person name="Miller A.N."/>
            <person name="Grigoriev I.V."/>
            <person name="Debuchy R."/>
            <person name="Gladieux P."/>
            <person name="Hiltunen Thoren M."/>
            <person name="Johannesson H."/>
        </authorList>
    </citation>
    <scope>NUCLEOTIDE SEQUENCE [LARGE SCALE GENOMIC DNA]</scope>
    <source>
        <strain evidence="4">CBS 340.73</strain>
    </source>
</reference>
<name>A0AAN6MYU3_9PEZI</name>
<gene>
    <name evidence="3" type="ORF">QBC46DRAFT_399060</name>
</gene>
<organism evidence="3 4">
    <name type="scientific">Diplogelasinospora grovesii</name>
    <dbReference type="NCBI Taxonomy" id="303347"/>
    <lineage>
        <taxon>Eukaryota</taxon>
        <taxon>Fungi</taxon>
        <taxon>Dikarya</taxon>
        <taxon>Ascomycota</taxon>
        <taxon>Pezizomycotina</taxon>
        <taxon>Sordariomycetes</taxon>
        <taxon>Sordariomycetidae</taxon>
        <taxon>Sordariales</taxon>
        <taxon>Diplogelasinosporaceae</taxon>
        <taxon>Diplogelasinospora</taxon>
    </lineage>
</organism>
<feature type="signal peptide" evidence="2">
    <location>
        <begin position="1"/>
        <end position="18"/>
    </location>
</feature>